<dbReference type="Gene3D" id="3.30.700.10">
    <property type="entry name" value="Glycoprotein, Type 4 Pilin"/>
    <property type="match status" value="1"/>
</dbReference>
<evidence type="ECO:0000256" key="2">
    <source>
        <dbReference type="ARBA" id="ARBA00022481"/>
    </source>
</evidence>
<dbReference type="PANTHER" id="PTHR30093:SF44">
    <property type="entry name" value="TYPE II SECRETION SYSTEM CORE PROTEIN G"/>
    <property type="match status" value="1"/>
</dbReference>
<evidence type="ECO:0000256" key="1">
    <source>
        <dbReference type="ARBA" id="ARBA00004167"/>
    </source>
</evidence>
<dbReference type="PANTHER" id="PTHR30093">
    <property type="entry name" value="GENERAL SECRETION PATHWAY PROTEIN G"/>
    <property type="match status" value="1"/>
</dbReference>
<evidence type="ECO:0000313" key="7">
    <source>
        <dbReference type="Proteomes" id="UP000001029"/>
    </source>
</evidence>
<evidence type="ECO:0000313" key="6">
    <source>
        <dbReference type="EMBL" id="ACC98223.1"/>
    </source>
</evidence>
<dbReference type="SUPFAM" id="SSF54523">
    <property type="entry name" value="Pili subunits"/>
    <property type="match status" value="1"/>
</dbReference>
<dbReference type="EMBL" id="CP001055">
    <property type="protein sequence ID" value="ACC98223.1"/>
    <property type="molecule type" value="Genomic_DNA"/>
</dbReference>
<evidence type="ECO:0000256" key="3">
    <source>
        <dbReference type="ARBA" id="ARBA00022692"/>
    </source>
</evidence>
<dbReference type="Proteomes" id="UP000001029">
    <property type="component" value="Chromosome"/>
</dbReference>
<comment type="subcellular location">
    <subcellularLocation>
        <location evidence="1">Membrane</location>
        <topology evidence="1">Single-pass membrane protein</topology>
    </subcellularLocation>
</comment>
<gene>
    <name evidence="6" type="ordered locus">Emin_0668</name>
</gene>
<keyword evidence="4" id="KW-1133">Transmembrane helix</keyword>
<dbReference type="InterPro" id="IPR012902">
    <property type="entry name" value="N_methyl_site"/>
</dbReference>
<dbReference type="NCBIfam" id="TIGR02532">
    <property type="entry name" value="IV_pilin_GFxxxE"/>
    <property type="match status" value="1"/>
</dbReference>
<dbReference type="STRING" id="445932.Emin_0668"/>
<dbReference type="RefSeq" id="WP_012414838.1">
    <property type="nucleotide sequence ID" value="NC_010644.1"/>
</dbReference>
<keyword evidence="5" id="KW-0472">Membrane</keyword>
<dbReference type="PROSITE" id="PS00409">
    <property type="entry name" value="PROKAR_NTER_METHYL"/>
    <property type="match status" value="1"/>
</dbReference>
<proteinExistence type="predicted"/>
<keyword evidence="3" id="KW-0812">Transmembrane</keyword>
<organism evidence="6 7">
    <name type="scientific">Elusimicrobium minutum (strain Pei191)</name>
    <dbReference type="NCBI Taxonomy" id="445932"/>
    <lineage>
        <taxon>Bacteria</taxon>
        <taxon>Pseudomonadati</taxon>
        <taxon>Elusimicrobiota</taxon>
        <taxon>Elusimicrobia</taxon>
        <taxon>Elusimicrobiales</taxon>
        <taxon>Elusimicrobiaceae</taxon>
        <taxon>Elusimicrobium</taxon>
    </lineage>
</organism>
<dbReference type="Pfam" id="PF07963">
    <property type="entry name" value="N_methyl"/>
    <property type="match status" value="1"/>
</dbReference>
<keyword evidence="2" id="KW-0488">Methylation</keyword>
<dbReference type="InterPro" id="IPR045584">
    <property type="entry name" value="Pilin-like"/>
</dbReference>
<keyword evidence="7" id="KW-1185">Reference proteome</keyword>
<protein>
    <submittedName>
        <fullName evidence="6">PilE-like protein</fullName>
    </submittedName>
</protein>
<dbReference type="AlphaFoldDB" id="B2KC96"/>
<dbReference type="OrthoDB" id="5918848at2"/>
<evidence type="ECO:0000256" key="5">
    <source>
        <dbReference type="ARBA" id="ARBA00023136"/>
    </source>
</evidence>
<accession>B2KC96</accession>
<name>B2KC96_ELUMP</name>
<reference evidence="6 7" key="1">
    <citation type="journal article" date="2009" name="Appl. Environ. Microbiol.">
        <title>Genomic analysis of 'Elusimicrobium minutum,' the first cultivated representative of the phylum 'Elusimicrobia' (formerly termite group 1).</title>
        <authorList>
            <person name="Herlemann D.P.R."/>
            <person name="Geissinger O."/>
            <person name="Ikeda-Ohtsubo W."/>
            <person name="Kunin V."/>
            <person name="Sun H."/>
            <person name="Lapidus A."/>
            <person name="Hugenholtz P."/>
            <person name="Brune A."/>
        </authorList>
    </citation>
    <scope>NUCLEOTIDE SEQUENCE [LARGE SCALE GENOMIC DNA]</scope>
    <source>
        <strain evidence="6 7">Pei191</strain>
    </source>
</reference>
<dbReference type="GO" id="GO:0016020">
    <property type="term" value="C:membrane"/>
    <property type="evidence" value="ECO:0007669"/>
    <property type="project" value="UniProtKB-SubCell"/>
</dbReference>
<dbReference type="KEGG" id="emi:Emin_0668"/>
<dbReference type="HOGENOM" id="CLU_091705_3_0_0"/>
<evidence type="ECO:0000256" key="4">
    <source>
        <dbReference type="ARBA" id="ARBA00022989"/>
    </source>
</evidence>
<sequence length="155" mass="17267">MKKGFTLIELLVVVLIIGILAAIALPQYQKAVEKSRMSQMFILGKAVKDAAERYYLATGSYPSSEDELDISYECPNKYKCMFSLASEGKFQIERTSPYTYGLIFRLDQGSYYPGEIHCYASLGDTKSDVVCKTLSTKPAKGSMPESGAYTFYIVN</sequence>